<protein>
    <submittedName>
        <fullName evidence="1">Uncharacterized protein</fullName>
    </submittedName>
</protein>
<organism evidence="1 2">
    <name type="scientific">Varunaivibrio sulfuroxidans</name>
    <dbReference type="NCBI Taxonomy" id="1773489"/>
    <lineage>
        <taxon>Bacteria</taxon>
        <taxon>Pseudomonadati</taxon>
        <taxon>Pseudomonadota</taxon>
        <taxon>Alphaproteobacteria</taxon>
        <taxon>Rhodospirillales</taxon>
        <taxon>Magnetovibrionaceae</taxon>
        <taxon>Varunaivibrio</taxon>
    </lineage>
</organism>
<sequence length="76" mass="8918">MAFEHLEFFSVFETDDKIRSYRTAYGNGRLLLFLYLGLKLKLADRSQCRVNRFDNIWYLGRRHLVLSDICGNNIGG</sequence>
<accession>A0A4R3JGC2</accession>
<reference evidence="1 2" key="1">
    <citation type="submission" date="2019-03" db="EMBL/GenBank/DDBJ databases">
        <title>Genomic Encyclopedia of Type Strains, Phase IV (KMG-IV): sequencing the most valuable type-strain genomes for metagenomic binning, comparative biology and taxonomic classification.</title>
        <authorList>
            <person name="Goeker M."/>
        </authorList>
    </citation>
    <scope>NUCLEOTIDE SEQUENCE [LARGE SCALE GENOMIC DNA]</scope>
    <source>
        <strain evidence="1 2">DSM 101688</strain>
    </source>
</reference>
<evidence type="ECO:0000313" key="2">
    <source>
        <dbReference type="Proteomes" id="UP000295304"/>
    </source>
</evidence>
<gene>
    <name evidence="1" type="ORF">EDD55_102298</name>
</gene>
<evidence type="ECO:0000313" key="1">
    <source>
        <dbReference type="EMBL" id="TCS64256.1"/>
    </source>
</evidence>
<dbReference type="AlphaFoldDB" id="A0A4R3JGC2"/>
<dbReference type="EMBL" id="SLZW01000002">
    <property type="protein sequence ID" value="TCS64256.1"/>
    <property type="molecule type" value="Genomic_DNA"/>
</dbReference>
<dbReference type="Proteomes" id="UP000295304">
    <property type="component" value="Unassembled WGS sequence"/>
</dbReference>
<comment type="caution">
    <text evidence="1">The sequence shown here is derived from an EMBL/GenBank/DDBJ whole genome shotgun (WGS) entry which is preliminary data.</text>
</comment>
<name>A0A4R3JGC2_9PROT</name>
<proteinExistence type="predicted"/>
<keyword evidence="2" id="KW-1185">Reference proteome</keyword>